<evidence type="ECO:0000313" key="3">
    <source>
        <dbReference type="EMBL" id="CAD0084460.1"/>
    </source>
</evidence>
<dbReference type="AlphaFoldDB" id="A0A9N8JG86"/>
<name>A0A9N8JG86_9PEZI</name>
<protein>
    <submittedName>
        <fullName evidence="3">Uncharacterized protein</fullName>
    </submittedName>
</protein>
<organism evidence="3 4">
    <name type="scientific">Aureobasidium vineae</name>
    <dbReference type="NCBI Taxonomy" id="2773715"/>
    <lineage>
        <taxon>Eukaryota</taxon>
        <taxon>Fungi</taxon>
        <taxon>Dikarya</taxon>
        <taxon>Ascomycota</taxon>
        <taxon>Pezizomycotina</taxon>
        <taxon>Dothideomycetes</taxon>
        <taxon>Dothideomycetidae</taxon>
        <taxon>Dothideales</taxon>
        <taxon>Saccotheciaceae</taxon>
        <taxon>Aureobasidium</taxon>
    </lineage>
</organism>
<reference evidence="3" key="1">
    <citation type="submission" date="2020-06" db="EMBL/GenBank/DDBJ databases">
        <authorList>
            <person name="Onetto C."/>
        </authorList>
    </citation>
    <scope>NUCLEOTIDE SEQUENCE</scope>
</reference>
<evidence type="ECO:0000256" key="1">
    <source>
        <dbReference type="SAM" id="MobiDB-lite"/>
    </source>
</evidence>
<accession>A0A9N8JG86</accession>
<feature type="transmembrane region" description="Helical" evidence="2">
    <location>
        <begin position="55"/>
        <end position="77"/>
    </location>
</feature>
<feature type="transmembrane region" description="Helical" evidence="2">
    <location>
        <begin position="89"/>
        <end position="107"/>
    </location>
</feature>
<keyword evidence="2" id="KW-1133">Transmembrane helix</keyword>
<keyword evidence="2" id="KW-0472">Membrane</keyword>
<keyword evidence="4" id="KW-1185">Reference proteome</keyword>
<proteinExistence type="predicted"/>
<feature type="region of interest" description="Disordered" evidence="1">
    <location>
        <begin position="1"/>
        <end position="25"/>
    </location>
</feature>
<sequence>MSTRDIKHLDYDEKPPVESSDRKTSLENGVGEIIHTVNASGHQDQLQRHYGPLQICGLALNIDSAWVAFAGSLILSLPNGGPAGVLYELITACIYYGIIAASIAEVCQKSEA</sequence>
<keyword evidence="2" id="KW-0812">Transmembrane</keyword>
<evidence type="ECO:0000256" key="2">
    <source>
        <dbReference type="SAM" id="Phobius"/>
    </source>
</evidence>
<comment type="caution">
    <text evidence="3">The sequence shown here is derived from an EMBL/GenBank/DDBJ whole genome shotgun (WGS) entry which is preliminary data.</text>
</comment>
<gene>
    <name evidence="3" type="ORF">AWRI4619_LOCUS3027</name>
</gene>
<dbReference type="Proteomes" id="UP000716446">
    <property type="component" value="Unassembled WGS sequence"/>
</dbReference>
<dbReference type="EMBL" id="CAIJEN010000003">
    <property type="protein sequence ID" value="CAD0084460.1"/>
    <property type="molecule type" value="Genomic_DNA"/>
</dbReference>
<evidence type="ECO:0000313" key="4">
    <source>
        <dbReference type="Proteomes" id="UP000716446"/>
    </source>
</evidence>